<dbReference type="Proteomes" id="UP000399805">
    <property type="component" value="Unassembled WGS sequence"/>
</dbReference>
<proteinExistence type="predicted"/>
<sequence length="53" mass="5656">MINFADRLPRGAWKPGTVTVRGSRRLSPGRRAQVDLVAVSDHAASRTGAPAKT</sequence>
<keyword evidence="2" id="KW-1185">Reference proteome</keyword>
<evidence type="ECO:0000313" key="2">
    <source>
        <dbReference type="Proteomes" id="UP000399805"/>
    </source>
</evidence>
<organism evidence="1 2">
    <name type="scientific">Amycolatopsis camponoti</name>
    <dbReference type="NCBI Taxonomy" id="2606593"/>
    <lineage>
        <taxon>Bacteria</taxon>
        <taxon>Bacillati</taxon>
        <taxon>Actinomycetota</taxon>
        <taxon>Actinomycetes</taxon>
        <taxon>Pseudonocardiales</taxon>
        <taxon>Pseudonocardiaceae</taxon>
        <taxon>Amycolatopsis</taxon>
    </lineage>
</organism>
<name>A0A6I8LJ74_9PSEU</name>
<evidence type="ECO:0000313" key="1">
    <source>
        <dbReference type="EMBL" id="VVJ17070.1"/>
    </source>
</evidence>
<gene>
    <name evidence="1" type="ORF">AA23TX_02091</name>
</gene>
<dbReference type="AlphaFoldDB" id="A0A6I8LJ74"/>
<dbReference type="EMBL" id="CABVGP010000001">
    <property type="protein sequence ID" value="VVJ17070.1"/>
    <property type="molecule type" value="Genomic_DNA"/>
</dbReference>
<reference evidence="1 2" key="1">
    <citation type="submission" date="2019-09" db="EMBL/GenBank/DDBJ databases">
        <authorList>
            <person name="Leyn A S."/>
        </authorList>
    </citation>
    <scope>NUCLEOTIDE SEQUENCE [LARGE SCALE GENOMIC DNA]</scope>
    <source>
        <strain evidence="1">AA231_1</strain>
    </source>
</reference>
<accession>A0A6I8LJ74</accession>
<protein>
    <submittedName>
        <fullName evidence="1">Uncharacterized protein</fullName>
    </submittedName>
</protein>